<organism evidence="3 4">
    <name type="scientific">Nocardioides albertanoniae</name>
    <dbReference type="NCBI Taxonomy" id="1175486"/>
    <lineage>
        <taxon>Bacteria</taxon>
        <taxon>Bacillati</taxon>
        <taxon>Actinomycetota</taxon>
        <taxon>Actinomycetes</taxon>
        <taxon>Propionibacteriales</taxon>
        <taxon>Nocardioidaceae</taxon>
        <taxon>Nocardioides</taxon>
    </lineage>
</organism>
<dbReference type="OrthoDB" id="9796589at2"/>
<comment type="caution">
    <text evidence="3">The sequence shown here is derived from an EMBL/GenBank/DDBJ whole genome shotgun (WGS) entry which is preliminary data.</text>
</comment>
<dbReference type="AlphaFoldDB" id="A0A543A7V9"/>
<dbReference type="InterPro" id="IPR002539">
    <property type="entry name" value="MaoC-like_dom"/>
</dbReference>
<proteinExistence type="inferred from homology"/>
<dbReference type="PANTHER" id="PTHR43664:SF1">
    <property type="entry name" value="BETA-METHYLMALYL-COA DEHYDRATASE"/>
    <property type="match status" value="1"/>
</dbReference>
<evidence type="ECO:0000313" key="3">
    <source>
        <dbReference type="EMBL" id="TQL68692.1"/>
    </source>
</evidence>
<dbReference type="Pfam" id="PF01575">
    <property type="entry name" value="MaoC_dehydratas"/>
    <property type="match status" value="1"/>
</dbReference>
<dbReference type="InterPro" id="IPR029069">
    <property type="entry name" value="HotDog_dom_sf"/>
</dbReference>
<feature type="domain" description="MaoC-like" evidence="2">
    <location>
        <begin position="14"/>
        <end position="120"/>
    </location>
</feature>
<evidence type="ECO:0000259" key="2">
    <source>
        <dbReference type="Pfam" id="PF01575"/>
    </source>
</evidence>
<keyword evidence="4" id="KW-1185">Reference proteome</keyword>
<sequence>MGATETLWLEDLEPGRNWRGPSRTVTEADVVAFAGLTGDQFPLHTSEEYARGTPYGTRIAHGLLGLAYAHGLMWARTGEMDHSVIAFLGIKEWSFTAPIHFGDTIHVDYQVASNRRSTSQPDRGVVDFDVAVLNQRDEIVQGGIKTLMVAARPVEFAPPTRSEKRP</sequence>
<gene>
    <name evidence="3" type="ORF">FB381_2588</name>
</gene>
<name>A0A543A7V9_9ACTN</name>
<dbReference type="Gene3D" id="3.10.129.10">
    <property type="entry name" value="Hotdog Thioesterase"/>
    <property type="match status" value="1"/>
</dbReference>
<evidence type="ECO:0000313" key="4">
    <source>
        <dbReference type="Proteomes" id="UP000320209"/>
    </source>
</evidence>
<protein>
    <submittedName>
        <fullName evidence="3">Acyl dehydratase</fullName>
    </submittedName>
</protein>
<accession>A0A543A7V9</accession>
<dbReference type="RefSeq" id="WP_141780653.1">
    <property type="nucleotide sequence ID" value="NZ_VFOV01000001.1"/>
</dbReference>
<comment type="similarity">
    <text evidence="1">Belongs to the enoyl-CoA hydratase/isomerase family.</text>
</comment>
<reference evidence="3 4" key="1">
    <citation type="submission" date="2019-06" db="EMBL/GenBank/DDBJ databases">
        <title>Sequencing the genomes of 1000 actinobacteria strains.</title>
        <authorList>
            <person name="Klenk H.-P."/>
        </authorList>
    </citation>
    <scope>NUCLEOTIDE SEQUENCE [LARGE SCALE GENOMIC DNA]</scope>
    <source>
        <strain evidence="3 4">DSM 25218</strain>
    </source>
</reference>
<dbReference type="EMBL" id="VFOV01000001">
    <property type="protein sequence ID" value="TQL68692.1"/>
    <property type="molecule type" value="Genomic_DNA"/>
</dbReference>
<evidence type="ECO:0000256" key="1">
    <source>
        <dbReference type="ARBA" id="ARBA00005254"/>
    </source>
</evidence>
<dbReference type="SUPFAM" id="SSF54637">
    <property type="entry name" value="Thioesterase/thiol ester dehydrase-isomerase"/>
    <property type="match status" value="1"/>
</dbReference>
<dbReference type="InterPro" id="IPR052342">
    <property type="entry name" value="MCH/BMMD"/>
</dbReference>
<dbReference type="PANTHER" id="PTHR43664">
    <property type="entry name" value="MONOAMINE OXIDASE-RELATED"/>
    <property type="match status" value="1"/>
</dbReference>
<dbReference type="Proteomes" id="UP000320209">
    <property type="component" value="Unassembled WGS sequence"/>
</dbReference>